<reference evidence="2 6" key="3">
    <citation type="submission" date="2020-11" db="EMBL/GenBank/DDBJ databases">
        <title>Enhanced detection system for hospital associated transmission using whole genome sequencing surveillance.</title>
        <authorList>
            <person name="Harrison L.H."/>
            <person name="Van Tyne D."/>
            <person name="Marsh J.W."/>
            <person name="Griffith M.P."/>
            <person name="Snyder D.J."/>
            <person name="Cooper V.S."/>
            <person name="Mustapha M."/>
        </authorList>
    </citation>
    <scope>NUCLEOTIDE SEQUENCE [LARGE SCALE GENOMIC DNA]</scope>
    <source>
        <strain evidence="2 6">PSB00013</strain>
    </source>
</reference>
<dbReference type="Proteomes" id="UP000626180">
    <property type="component" value="Unassembled WGS sequence"/>
</dbReference>
<dbReference type="EMBL" id="JADMCD010000018">
    <property type="protein sequence ID" value="MBF8643517.1"/>
    <property type="molecule type" value="Genomic_DNA"/>
</dbReference>
<evidence type="ECO:0000313" key="2">
    <source>
        <dbReference type="EMBL" id="MBH3439193.1"/>
    </source>
</evidence>
<accession>A0A2X2EIN6</accession>
<dbReference type="AlphaFoldDB" id="A0A2X2EIN6"/>
<protein>
    <submittedName>
        <fullName evidence="3">Uncharacterized protein</fullName>
    </submittedName>
</protein>
<dbReference type="GeneID" id="300269581"/>
<proteinExistence type="predicted"/>
<evidence type="ECO:0000313" key="5">
    <source>
        <dbReference type="Proteomes" id="UP000626180"/>
    </source>
</evidence>
<organism evidence="3 4">
    <name type="scientific">Pseudomonas luteola</name>
    <dbReference type="NCBI Taxonomy" id="47886"/>
    <lineage>
        <taxon>Bacteria</taxon>
        <taxon>Pseudomonadati</taxon>
        <taxon>Pseudomonadota</taxon>
        <taxon>Gammaproteobacteria</taxon>
        <taxon>Pseudomonadales</taxon>
        <taxon>Pseudomonadaceae</taxon>
        <taxon>Pseudomonas</taxon>
    </lineage>
</organism>
<dbReference type="RefSeq" id="WP_010794811.1">
    <property type="nucleotide sequence ID" value="NZ_CP044086.1"/>
</dbReference>
<dbReference type="EMBL" id="UAUF01000012">
    <property type="protein sequence ID" value="SPZ08099.1"/>
    <property type="molecule type" value="Genomic_DNA"/>
</dbReference>
<evidence type="ECO:0000313" key="4">
    <source>
        <dbReference type="Proteomes" id="UP000250443"/>
    </source>
</evidence>
<name>A0A2X2EIN6_PSELU</name>
<gene>
    <name evidence="2" type="ORF">I5Q09_10875</name>
    <name evidence="1" type="ORF">IRZ65_22900</name>
    <name evidence="3" type="ORF">NCTC11842_02605</name>
</gene>
<dbReference type="EMBL" id="JADTXM010000007">
    <property type="protein sequence ID" value="MBH3439193.1"/>
    <property type="molecule type" value="Genomic_DNA"/>
</dbReference>
<dbReference type="Proteomes" id="UP000638986">
    <property type="component" value="Unassembled WGS sequence"/>
</dbReference>
<keyword evidence="5" id="KW-1185">Reference proteome</keyword>
<evidence type="ECO:0000313" key="1">
    <source>
        <dbReference type="EMBL" id="MBF8643517.1"/>
    </source>
</evidence>
<reference evidence="3 4" key="1">
    <citation type="submission" date="2018-06" db="EMBL/GenBank/DDBJ databases">
        <authorList>
            <consortium name="Pathogen Informatics"/>
            <person name="Doyle S."/>
        </authorList>
    </citation>
    <scope>NUCLEOTIDE SEQUENCE [LARGE SCALE GENOMIC DNA]</scope>
    <source>
        <strain evidence="3 4">NCTC11842</strain>
    </source>
</reference>
<evidence type="ECO:0000313" key="6">
    <source>
        <dbReference type="Proteomes" id="UP000638986"/>
    </source>
</evidence>
<reference evidence="1 5" key="2">
    <citation type="submission" date="2020-10" db="EMBL/GenBank/DDBJ databases">
        <title>Genome sequences of Pseudomonas isolates.</title>
        <authorList>
            <person name="Wessels L."/>
            <person name="Reich F."/>
            <person name="Hammerl J."/>
        </authorList>
    </citation>
    <scope>NUCLEOTIDE SEQUENCE [LARGE SCALE GENOMIC DNA]</scope>
    <source>
        <strain evidence="1 5">20-MO00624-0</strain>
    </source>
</reference>
<dbReference type="Proteomes" id="UP000250443">
    <property type="component" value="Unassembled WGS sequence"/>
</dbReference>
<evidence type="ECO:0000313" key="3">
    <source>
        <dbReference type="EMBL" id="SPZ08099.1"/>
    </source>
</evidence>
<sequence length="63" mass="7085">MESIQTSVSPEEPVSFVSIIQKTVQEAWAVVYAHGGIISEFNNEQEAKCEAEQWGGVWFRLNV</sequence>